<dbReference type="Proteomes" id="UP000468638">
    <property type="component" value="Unassembled WGS sequence"/>
</dbReference>
<evidence type="ECO:0000313" key="2">
    <source>
        <dbReference type="Proteomes" id="UP000468638"/>
    </source>
</evidence>
<gene>
    <name evidence="1" type="ORF">GLW05_18180</name>
</gene>
<dbReference type="EMBL" id="WMEQ01000017">
    <property type="protein sequence ID" value="MYL35510.1"/>
    <property type="molecule type" value="Genomic_DNA"/>
</dbReference>
<name>A0A6I5A5C1_9BACI</name>
<comment type="caution">
    <text evidence="1">The sequence shown here is derived from an EMBL/GenBank/DDBJ whole genome shotgun (WGS) entry which is preliminary data.</text>
</comment>
<dbReference type="AlphaFoldDB" id="A0A6I5A5C1"/>
<protein>
    <submittedName>
        <fullName evidence="1">Uncharacterized protein</fullName>
    </submittedName>
</protein>
<sequence length="105" mass="12443">MSTTLQETMIQVRRKQEVLFSGTTEQVREFIMFELMEEKLGYTPQIEVFHDETDGLEVMIHSSTWEDEDLGYTDKQFEVMARLFPEGRQDHTDIQSFLGIDYVIR</sequence>
<accession>A0A6I5A5C1</accession>
<reference evidence="1 2" key="1">
    <citation type="submission" date="2019-11" db="EMBL/GenBank/DDBJ databases">
        <title>Genome sequences of 17 halophilic strains isolated from different environments.</title>
        <authorList>
            <person name="Furrow R.E."/>
        </authorList>
    </citation>
    <scope>NUCLEOTIDE SEQUENCE [LARGE SCALE GENOMIC DNA]</scope>
    <source>
        <strain evidence="1 2">22514_16_FS</strain>
    </source>
</reference>
<evidence type="ECO:0000313" key="1">
    <source>
        <dbReference type="EMBL" id="MYL35510.1"/>
    </source>
</evidence>
<dbReference type="RefSeq" id="WP_160850574.1">
    <property type="nucleotide sequence ID" value="NZ_WMEQ01000017.1"/>
</dbReference>
<organism evidence="1 2">
    <name type="scientific">Pontibacillus yanchengensis</name>
    <dbReference type="NCBI Taxonomy" id="462910"/>
    <lineage>
        <taxon>Bacteria</taxon>
        <taxon>Bacillati</taxon>
        <taxon>Bacillota</taxon>
        <taxon>Bacilli</taxon>
        <taxon>Bacillales</taxon>
        <taxon>Bacillaceae</taxon>
        <taxon>Pontibacillus</taxon>
    </lineage>
</organism>
<proteinExistence type="predicted"/>